<gene>
    <name evidence="1" type="ORF">Syun_014605</name>
</gene>
<evidence type="ECO:0000313" key="2">
    <source>
        <dbReference type="Proteomes" id="UP001420932"/>
    </source>
</evidence>
<name>A0AAP0JKI4_9MAGN</name>
<evidence type="ECO:0000313" key="1">
    <source>
        <dbReference type="EMBL" id="KAK9135275.1"/>
    </source>
</evidence>
<dbReference type="AlphaFoldDB" id="A0AAP0JKI4"/>
<dbReference type="EMBL" id="JBBNAF010000006">
    <property type="protein sequence ID" value="KAK9135275.1"/>
    <property type="molecule type" value="Genomic_DNA"/>
</dbReference>
<organism evidence="1 2">
    <name type="scientific">Stephania yunnanensis</name>
    <dbReference type="NCBI Taxonomy" id="152371"/>
    <lineage>
        <taxon>Eukaryota</taxon>
        <taxon>Viridiplantae</taxon>
        <taxon>Streptophyta</taxon>
        <taxon>Embryophyta</taxon>
        <taxon>Tracheophyta</taxon>
        <taxon>Spermatophyta</taxon>
        <taxon>Magnoliopsida</taxon>
        <taxon>Ranunculales</taxon>
        <taxon>Menispermaceae</taxon>
        <taxon>Menispermoideae</taxon>
        <taxon>Cissampelideae</taxon>
        <taxon>Stephania</taxon>
    </lineage>
</organism>
<accession>A0AAP0JKI4</accession>
<sequence>MSLNENYKLFDYVACQGLMFHQKCPCESTKIIHNSQKIMSSLNGRLLIWSPDIHM</sequence>
<proteinExistence type="predicted"/>
<dbReference type="Proteomes" id="UP001420932">
    <property type="component" value="Unassembled WGS sequence"/>
</dbReference>
<protein>
    <submittedName>
        <fullName evidence="1">Uncharacterized protein</fullName>
    </submittedName>
</protein>
<keyword evidence="2" id="KW-1185">Reference proteome</keyword>
<comment type="caution">
    <text evidence="1">The sequence shown here is derived from an EMBL/GenBank/DDBJ whole genome shotgun (WGS) entry which is preliminary data.</text>
</comment>
<reference evidence="1 2" key="1">
    <citation type="submission" date="2024-01" db="EMBL/GenBank/DDBJ databases">
        <title>Genome assemblies of Stephania.</title>
        <authorList>
            <person name="Yang L."/>
        </authorList>
    </citation>
    <scope>NUCLEOTIDE SEQUENCE [LARGE SCALE GENOMIC DNA]</scope>
    <source>
        <strain evidence="1">YNDBR</strain>
        <tissue evidence="1">Leaf</tissue>
    </source>
</reference>